<evidence type="ECO:0000313" key="1">
    <source>
        <dbReference type="EMBL" id="QLH49078.1"/>
    </source>
</evidence>
<accession>A0A7D5SCF2</accession>
<reference evidence="1 2" key="1">
    <citation type="journal article" date="2019" name="Microbiome">
        <title>Annotated bacterial chromosomes from frame-shift-corrected long-read metagenomic data.</title>
        <authorList>
            <person name="Arumugam K."/>
            <person name="Bagci C."/>
            <person name="Bessarab I."/>
            <person name="Beier S."/>
            <person name="Buchfink B."/>
            <person name="Gorska A."/>
            <person name="Qiu G."/>
            <person name="Huson D.H."/>
            <person name="Williams R.B.H."/>
        </authorList>
    </citation>
    <scope>NUCLEOTIDE SEQUENCE [LARGE SCALE GENOMIC DNA]</scope>
    <source>
        <strain evidence="1">SSA1</strain>
    </source>
</reference>
<organism evidence="1 2">
    <name type="scientific">Candidatus Accumulibacter cognatus</name>
    <dbReference type="NCBI Taxonomy" id="2954383"/>
    <lineage>
        <taxon>Bacteria</taxon>
        <taxon>Pseudomonadati</taxon>
        <taxon>Pseudomonadota</taxon>
        <taxon>Betaproteobacteria</taxon>
        <taxon>Candidatus Accumulibacter</taxon>
    </lineage>
</organism>
<dbReference type="EMBL" id="CP058708">
    <property type="protein sequence ID" value="QLH49078.1"/>
    <property type="molecule type" value="Genomic_DNA"/>
</dbReference>
<dbReference type="AlphaFoldDB" id="A0A7D5SCF2"/>
<name>A0A7D5SCF2_9PROT</name>
<proteinExistence type="predicted"/>
<dbReference type="Proteomes" id="UP000509684">
    <property type="component" value="Chromosome"/>
</dbReference>
<gene>
    <name evidence="1" type="ORF">HWD57_04260</name>
</gene>
<dbReference type="KEGG" id="acog:HWD57_04260"/>
<evidence type="ECO:0000313" key="2">
    <source>
        <dbReference type="Proteomes" id="UP000509684"/>
    </source>
</evidence>
<protein>
    <submittedName>
        <fullName evidence="1">Uncharacterized protein</fullName>
    </submittedName>
</protein>
<sequence>MDKTCSSNPLRMMDQPGPDTRQAVRDVLFFLSDAFFAMASADAVTSSESATRGAGHLLAVCADALRESEEAEANPDGG</sequence>